<reference evidence="1 2" key="1">
    <citation type="submission" date="2020-08" db="EMBL/GenBank/DDBJ databases">
        <title>Genomic Encyclopedia of Type Strains, Phase IV (KMG-V): Genome sequencing to study the core and pangenomes of soil and plant-associated prokaryotes.</title>
        <authorList>
            <person name="Whitman W."/>
        </authorList>
    </citation>
    <scope>NUCLEOTIDE SEQUENCE [LARGE SCALE GENOMIC DNA]</scope>
    <source>
        <strain evidence="1 2">SEMIA 4087</strain>
    </source>
</reference>
<protein>
    <submittedName>
        <fullName evidence="1">Uncharacterized protein</fullName>
    </submittedName>
</protein>
<proteinExistence type="predicted"/>
<organism evidence="1 2">
    <name type="scientific">Rhizobium mongolense</name>
    <dbReference type="NCBI Taxonomy" id="57676"/>
    <lineage>
        <taxon>Bacteria</taxon>
        <taxon>Pseudomonadati</taxon>
        <taxon>Pseudomonadota</taxon>
        <taxon>Alphaproteobacteria</taxon>
        <taxon>Hyphomicrobiales</taxon>
        <taxon>Rhizobiaceae</taxon>
        <taxon>Rhizobium/Agrobacterium group</taxon>
        <taxon>Rhizobium</taxon>
    </lineage>
</organism>
<dbReference type="Proteomes" id="UP000551353">
    <property type="component" value="Unassembled WGS sequence"/>
</dbReference>
<gene>
    <name evidence="1" type="ORF">GGD56_000058</name>
</gene>
<dbReference type="EMBL" id="JACIFX010000001">
    <property type="protein sequence ID" value="MBB4226238.1"/>
    <property type="molecule type" value="Genomic_DNA"/>
</dbReference>
<name>A0ABR6IEE3_9HYPH</name>
<comment type="caution">
    <text evidence="1">The sequence shown here is derived from an EMBL/GenBank/DDBJ whole genome shotgun (WGS) entry which is preliminary data.</text>
</comment>
<dbReference type="RefSeq" id="WP_145611648.1">
    <property type="nucleotide sequence ID" value="NZ_JACIFX010000001.1"/>
</dbReference>
<evidence type="ECO:0000313" key="1">
    <source>
        <dbReference type="EMBL" id="MBB4226238.1"/>
    </source>
</evidence>
<sequence>MQRKANCSEELMCDDYPLIAGTASIAENFAEFSSRLALSMFAGRGRSSGSTALSITSRRRTFRRAGGIDILHHQIAWRVAHCQNARRVTTRSFLSLIAA</sequence>
<keyword evidence="2" id="KW-1185">Reference proteome</keyword>
<evidence type="ECO:0000313" key="2">
    <source>
        <dbReference type="Proteomes" id="UP000551353"/>
    </source>
</evidence>
<accession>A0ABR6IEE3</accession>